<keyword evidence="2" id="KW-1185">Reference proteome</keyword>
<dbReference type="RefSeq" id="WP_265048091.1">
    <property type="nucleotide sequence ID" value="NZ_CP100390.1"/>
</dbReference>
<reference evidence="1" key="1">
    <citation type="submission" date="2022-06" db="EMBL/GenBank/DDBJ databases">
        <title>Alkalimarinus sp. nov., isolated from gut of a Alitta virens.</title>
        <authorList>
            <person name="Yang A.I."/>
            <person name="Shin N.-R."/>
        </authorList>
    </citation>
    <scope>NUCLEOTIDE SEQUENCE</scope>
    <source>
        <strain evidence="1">A2M4</strain>
    </source>
</reference>
<evidence type="ECO:0000313" key="1">
    <source>
        <dbReference type="EMBL" id="UZE96607.1"/>
    </source>
</evidence>
<proteinExistence type="predicted"/>
<gene>
    <name evidence="1" type="ORF">NKI27_02320</name>
</gene>
<dbReference type="EMBL" id="CP100390">
    <property type="protein sequence ID" value="UZE96607.1"/>
    <property type="molecule type" value="Genomic_DNA"/>
</dbReference>
<protein>
    <submittedName>
        <fullName evidence="1">Uncharacterized protein</fullName>
    </submittedName>
</protein>
<name>A0ABY6N3L9_9ALTE</name>
<evidence type="ECO:0000313" key="2">
    <source>
        <dbReference type="Proteomes" id="UP001163739"/>
    </source>
</evidence>
<accession>A0ABY6N3L9</accession>
<dbReference type="Proteomes" id="UP001163739">
    <property type="component" value="Chromosome"/>
</dbReference>
<organism evidence="1 2">
    <name type="scientific">Alkalimarinus alittae</name>
    <dbReference type="NCBI Taxonomy" id="2961619"/>
    <lineage>
        <taxon>Bacteria</taxon>
        <taxon>Pseudomonadati</taxon>
        <taxon>Pseudomonadota</taxon>
        <taxon>Gammaproteobacteria</taxon>
        <taxon>Alteromonadales</taxon>
        <taxon>Alteromonadaceae</taxon>
        <taxon>Alkalimarinus</taxon>
    </lineage>
</organism>
<sequence length="140" mass="15203">MSLFLSQREIRGLIKVGDLVIPGGYGFPSFSETGCIDHVDEVMAPTPAADVKDFKLLMKVFSVAPNALLKGLLRLMDKESAFPEPIGGLLRLLNVGVKGVVFSLYYSNKTSEFYQGPLVHEAIGYQVNCEMDESNGSAGQ</sequence>